<comment type="caution">
    <text evidence="1">The sequence shown here is derived from an EMBL/GenBank/DDBJ whole genome shotgun (WGS) entry which is preliminary data.</text>
</comment>
<evidence type="ECO:0000313" key="1">
    <source>
        <dbReference type="EMBL" id="KAH9834023.1"/>
    </source>
</evidence>
<reference evidence="1 2" key="1">
    <citation type="journal article" date="2021" name="Environ. Microbiol.">
        <title>Gene family expansions and transcriptome signatures uncover fungal adaptations to wood decay.</title>
        <authorList>
            <person name="Hage H."/>
            <person name="Miyauchi S."/>
            <person name="Viragh M."/>
            <person name="Drula E."/>
            <person name="Min B."/>
            <person name="Chaduli D."/>
            <person name="Navarro D."/>
            <person name="Favel A."/>
            <person name="Norest M."/>
            <person name="Lesage-Meessen L."/>
            <person name="Balint B."/>
            <person name="Merenyi Z."/>
            <person name="de Eugenio L."/>
            <person name="Morin E."/>
            <person name="Martinez A.T."/>
            <person name="Baldrian P."/>
            <person name="Stursova M."/>
            <person name="Martinez M.J."/>
            <person name="Novotny C."/>
            <person name="Magnuson J.K."/>
            <person name="Spatafora J.W."/>
            <person name="Maurice S."/>
            <person name="Pangilinan J."/>
            <person name="Andreopoulos W."/>
            <person name="LaButti K."/>
            <person name="Hundley H."/>
            <person name="Na H."/>
            <person name="Kuo A."/>
            <person name="Barry K."/>
            <person name="Lipzen A."/>
            <person name="Henrissat B."/>
            <person name="Riley R."/>
            <person name="Ahrendt S."/>
            <person name="Nagy L.G."/>
            <person name="Grigoriev I.V."/>
            <person name="Martin F."/>
            <person name="Rosso M.N."/>
        </authorList>
    </citation>
    <scope>NUCLEOTIDE SEQUENCE [LARGE SCALE GENOMIC DNA]</scope>
    <source>
        <strain evidence="1 2">CIRM-BRFM 1785</strain>
    </source>
</reference>
<gene>
    <name evidence="1" type="ORF">C8Q71DRAFT_770636</name>
</gene>
<dbReference type="Gene3D" id="3.80.10.10">
    <property type="entry name" value="Ribonuclease Inhibitor"/>
    <property type="match status" value="1"/>
</dbReference>
<evidence type="ECO:0000313" key="2">
    <source>
        <dbReference type="Proteomes" id="UP000814176"/>
    </source>
</evidence>
<protein>
    <recommendedName>
        <fullName evidence="3">F-box domain-containing protein</fullName>
    </recommendedName>
</protein>
<accession>A0ABQ8K9P9</accession>
<dbReference type="Proteomes" id="UP000814176">
    <property type="component" value="Unassembled WGS sequence"/>
</dbReference>
<dbReference type="GeneID" id="72005057"/>
<evidence type="ECO:0008006" key="3">
    <source>
        <dbReference type="Google" id="ProtNLM"/>
    </source>
</evidence>
<sequence length="520" mass="57931">MHQALLIPELFRLILIKIRSKQSLLTLALACRALHEHALDTLWTCPEDLSDLVKLLPSDLWRYSGIGPGRIMELKSPTRPTGPQDWERFDFYARRVRKLEFSPEFSLALSNDLFHWLTSSRPSQLLLPNLSDICWVASDSSEYHDSLYVLFGPRLIALRLEVWEAESAASQTAPFALLQLPQCSPDIETLRFLGPHDCEALPAGVLASLKKLRAVNLCLPLTLDAFAELSTLRALSQLEINLSFFDDKVLIASQAVGLRTAQTLAFDALKKLVLIMPMTAASAILSRCRFPQLGQIVLRTRSASNVEPLHSVLQLICQCCNHAVLHDIHIDIGKSANPDEHVIYTLTAASLRPLCHFHHLRTFKLVTAQVFIVLDDEAVKEMSMSWPLLECLQLMTAVEDPWATPTQTATTLDGLAHLARYCPSLQELAIDVDTAGATVSARVKPGGGFCNYALRRITIPRFPMLSDCAEIGAFLHAIFPNLRQIAVPPGFENSPWKAVEVVLRGIWIVSQWEKSTGLRA</sequence>
<organism evidence="1 2">
    <name type="scientific">Rhodofomes roseus</name>
    <dbReference type="NCBI Taxonomy" id="34475"/>
    <lineage>
        <taxon>Eukaryota</taxon>
        <taxon>Fungi</taxon>
        <taxon>Dikarya</taxon>
        <taxon>Basidiomycota</taxon>
        <taxon>Agaricomycotina</taxon>
        <taxon>Agaricomycetes</taxon>
        <taxon>Polyporales</taxon>
        <taxon>Rhodofomes</taxon>
    </lineage>
</organism>
<dbReference type="EMBL" id="JADCUA010000016">
    <property type="protein sequence ID" value="KAH9834023.1"/>
    <property type="molecule type" value="Genomic_DNA"/>
</dbReference>
<dbReference type="InterPro" id="IPR032675">
    <property type="entry name" value="LRR_dom_sf"/>
</dbReference>
<keyword evidence="2" id="KW-1185">Reference proteome</keyword>
<name>A0ABQ8K9P9_9APHY</name>
<dbReference type="RefSeq" id="XP_047776679.1">
    <property type="nucleotide sequence ID" value="XM_047924325.1"/>
</dbReference>
<proteinExistence type="predicted"/>